<dbReference type="PROSITE" id="PS00136">
    <property type="entry name" value="SUBTILASE_ASP"/>
    <property type="match status" value="1"/>
</dbReference>
<keyword evidence="6 8" id="KW-0720">Serine protease</keyword>
<dbReference type="SUPFAM" id="SSF52025">
    <property type="entry name" value="PA domain"/>
    <property type="match status" value="1"/>
</dbReference>
<keyword evidence="2" id="KW-0964">Secreted</keyword>
<dbReference type="Proteomes" id="UP000198280">
    <property type="component" value="Unassembled WGS sequence"/>
</dbReference>
<evidence type="ECO:0000259" key="12">
    <source>
        <dbReference type="Pfam" id="PF00082"/>
    </source>
</evidence>
<evidence type="ECO:0000313" key="14">
    <source>
        <dbReference type="EMBL" id="SNT47655.1"/>
    </source>
</evidence>
<sequence length="1259" mass="130357">MFFSTARRTGLAALGTTSAVLITLLSPASAGAAASAAPPEGPAAPAGGPVRTVTLVTGDKVVVTPGTAGGRDTIGVERRPGASGSVRIVTEGGDTYVYPDDALAYVAADRLDKRLFNVTALIAQGYDDAHAPRLPLIITGGNSAALRRGAATLPGAEARRELPSVDGAAVAAERSQAADAWAALTAGGTRPSGQDTESRRAAAAPPFSGGIDKIWLDGRTKAALADTTAQIGAPQVWESGDTGAGVKVAVLDTGVDPGHPDLKDRIVGTRSFVPDQDVPDRSGHGTHVSSTVAGTGAASDGKEKGVAPGADLVVGKVLGNRGEGQESWVIGGMEWAARTEHAKVVNMSLGSAEPSDGTDLMSRSLNALSAETGTLFVVSAGNSGRGATPYTVGSPAAADAALTVGAVGASDDLANFSSVGPRVGDEGLKPDLTAPGVDVLAARSQYTDQGEGAYTTMSGTSMAAPHVTGAAVLLAQRHPDWPAGRLKDALMSTSRPTPYLTAYQGGSGRVDVAAAVRARVTATGSAFRFLPWPNGSSGPVRQEVTYTNSGDEPVALRLAVEAGASDAGVFTLSADQVTVPARGSTAVEVATDPAGLARGNHTAQVVARDADGAVVAHTVTGVGLEPERYDLGISMKDRAGRPMGGWIHLKGALSRSTTAYEIPASGELTLRLPTDTYTVVSYADVQGTHGPDSRGIALLSAPEVDLTADRRVDLDASKAHQVRAVTPKPSTLVNTRLDFFRSFTSTRPGPDDYGAMRENVVVGRGYDSIWAQPTGAKVRHGSFVFATRLRAQQTPLDLSYDGATIDDALAQEGSAALPDGTSSPDAVFAGAGSPEDFAKAAVRGKVAVVRHSAEVAPSAQASAAKAAGARLLLVVNDGVGRLAAWYGEPDYSAAIDVPVVSVGKDEGEALIARIAAAREHRVRLRVAAHPSPSYVYDLVKYHAGAVPKDVAYHADPDRLARIDLDFAQPQGKQAMERRTDYPAYEWSTGYSFGLEPMAPGRRTDWVTAGEDATWQQTASVTGWVGATNSPTSYRQGSVQRERWLGPVLRPRMSGGDSQVRDDTSLSLVVNGWSDSGAPHTGSAGTDTMTTRTSLLQGGTTLLTTDSAYVNAFDLPAESLPYRLVVDTAGDPALSPYSSRTRTEWDFVSGKAQSGTVPLVQLDYGTDLDAAGRAHRAGEVSVTPSVLGTSARDAVSSVRLEVSYDGGASWHRQDLRERQGTWRTTLHAPSSAAFVSLRTTATARTGGSVAQTVIRAFGLR</sequence>
<keyword evidence="15" id="KW-1185">Reference proteome</keyword>
<dbReference type="Gene3D" id="3.50.30.30">
    <property type="match status" value="1"/>
</dbReference>
<dbReference type="InterPro" id="IPR023828">
    <property type="entry name" value="Peptidase_S8_Ser-AS"/>
</dbReference>
<evidence type="ECO:0000256" key="8">
    <source>
        <dbReference type="PROSITE-ProRule" id="PRU01240"/>
    </source>
</evidence>
<keyword evidence="4 11" id="KW-0732">Signal</keyword>
<dbReference type="GO" id="GO:0005975">
    <property type="term" value="P:carbohydrate metabolic process"/>
    <property type="evidence" value="ECO:0007669"/>
    <property type="project" value="UniProtKB-ARBA"/>
</dbReference>
<evidence type="ECO:0000259" key="13">
    <source>
        <dbReference type="Pfam" id="PF02225"/>
    </source>
</evidence>
<organism evidence="14 15">
    <name type="scientific">Actinacidiphila glaucinigra</name>
    <dbReference type="NCBI Taxonomy" id="235986"/>
    <lineage>
        <taxon>Bacteria</taxon>
        <taxon>Bacillati</taxon>
        <taxon>Actinomycetota</taxon>
        <taxon>Actinomycetes</taxon>
        <taxon>Kitasatosporales</taxon>
        <taxon>Streptomycetaceae</taxon>
        <taxon>Actinacidiphila</taxon>
    </lineage>
</organism>
<proteinExistence type="inferred from homology"/>
<comment type="similarity">
    <text evidence="1 8 9">Belongs to the peptidase S8 family.</text>
</comment>
<keyword evidence="3 8" id="KW-0645">Protease</keyword>
<dbReference type="Pfam" id="PF02225">
    <property type="entry name" value="PA"/>
    <property type="match status" value="1"/>
</dbReference>
<feature type="active site" description="Charge relay system" evidence="7 8">
    <location>
        <position position="284"/>
    </location>
</feature>
<dbReference type="PROSITE" id="PS51892">
    <property type="entry name" value="SUBTILASE"/>
    <property type="match status" value="1"/>
</dbReference>
<evidence type="ECO:0000313" key="15">
    <source>
        <dbReference type="Proteomes" id="UP000198280"/>
    </source>
</evidence>
<dbReference type="InterPro" id="IPR036852">
    <property type="entry name" value="Peptidase_S8/S53_dom_sf"/>
</dbReference>
<dbReference type="InterPro" id="IPR022398">
    <property type="entry name" value="Peptidase_S8_His-AS"/>
</dbReference>
<dbReference type="PANTHER" id="PTHR43399:SF4">
    <property type="entry name" value="CELL WALL-ASSOCIATED PROTEASE"/>
    <property type="match status" value="1"/>
</dbReference>
<evidence type="ECO:0000256" key="10">
    <source>
        <dbReference type="SAM" id="MobiDB-lite"/>
    </source>
</evidence>
<evidence type="ECO:0000256" key="1">
    <source>
        <dbReference type="ARBA" id="ARBA00011073"/>
    </source>
</evidence>
<keyword evidence="5 8" id="KW-0378">Hydrolase</keyword>
<dbReference type="InterPro" id="IPR015500">
    <property type="entry name" value="Peptidase_S8_subtilisin-rel"/>
</dbReference>
<dbReference type="InterPro" id="IPR046450">
    <property type="entry name" value="PA_dom_sf"/>
</dbReference>
<evidence type="ECO:0000256" key="4">
    <source>
        <dbReference type="ARBA" id="ARBA00022729"/>
    </source>
</evidence>
<dbReference type="InterPro" id="IPR051048">
    <property type="entry name" value="Peptidase_S8/S53_subtilisin"/>
</dbReference>
<dbReference type="InterPro" id="IPR013783">
    <property type="entry name" value="Ig-like_fold"/>
</dbReference>
<feature type="chain" id="PRO_5039289765" evidence="11">
    <location>
        <begin position="33"/>
        <end position="1259"/>
    </location>
</feature>
<dbReference type="PIRSF" id="PIRSF037852">
    <property type="entry name" value="Subtilisin_rel_SAV5721"/>
    <property type="match status" value="1"/>
</dbReference>
<dbReference type="Gene3D" id="3.40.50.200">
    <property type="entry name" value="Peptidase S8/S53 domain"/>
    <property type="match status" value="1"/>
</dbReference>
<evidence type="ECO:0000256" key="9">
    <source>
        <dbReference type="RuleBase" id="RU003355"/>
    </source>
</evidence>
<dbReference type="GO" id="GO:0006508">
    <property type="term" value="P:proteolysis"/>
    <property type="evidence" value="ECO:0007669"/>
    <property type="project" value="UniProtKB-KW"/>
</dbReference>
<dbReference type="GO" id="GO:0004252">
    <property type="term" value="F:serine-type endopeptidase activity"/>
    <property type="evidence" value="ECO:0007669"/>
    <property type="project" value="UniProtKB-UniRule"/>
</dbReference>
<dbReference type="PRINTS" id="PR00723">
    <property type="entry name" value="SUBTILISIN"/>
</dbReference>
<name>A0A239MYD6_9ACTN</name>
<dbReference type="InterPro" id="IPR000209">
    <property type="entry name" value="Peptidase_S8/S53_dom"/>
</dbReference>
<dbReference type="InterPro" id="IPR023827">
    <property type="entry name" value="Peptidase_S8_Asp-AS"/>
</dbReference>
<feature type="domain" description="Peptidase S8/S53" evidence="12">
    <location>
        <begin position="243"/>
        <end position="495"/>
    </location>
</feature>
<evidence type="ECO:0000256" key="5">
    <source>
        <dbReference type="ARBA" id="ARBA00022801"/>
    </source>
</evidence>
<evidence type="ECO:0000256" key="11">
    <source>
        <dbReference type="SAM" id="SignalP"/>
    </source>
</evidence>
<gene>
    <name evidence="14" type="ORF">SAMN05216252_12925</name>
</gene>
<evidence type="ECO:0000256" key="6">
    <source>
        <dbReference type="ARBA" id="ARBA00022825"/>
    </source>
</evidence>
<dbReference type="AlphaFoldDB" id="A0A239MYD6"/>
<evidence type="ECO:0000256" key="2">
    <source>
        <dbReference type="ARBA" id="ARBA00022525"/>
    </source>
</evidence>
<feature type="signal peptide" evidence="11">
    <location>
        <begin position="1"/>
        <end position="32"/>
    </location>
</feature>
<accession>A0A239MYD6</accession>
<dbReference type="Pfam" id="PF00082">
    <property type="entry name" value="Peptidase_S8"/>
    <property type="match status" value="1"/>
</dbReference>
<feature type="active site" description="Charge relay system" evidence="7 8">
    <location>
        <position position="461"/>
    </location>
</feature>
<feature type="active site" description="Charge relay system" evidence="7 8">
    <location>
        <position position="252"/>
    </location>
</feature>
<dbReference type="InterPro" id="IPR003137">
    <property type="entry name" value="PA_domain"/>
</dbReference>
<dbReference type="Gene3D" id="2.60.40.10">
    <property type="entry name" value="Immunoglobulins"/>
    <property type="match status" value="1"/>
</dbReference>
<evidence type="ECO:0000256" key="3">
    <source>
        <dbReference type="ARBA" id="ARBA00022670"/>
    </source>
</evidence>
<feature type="region of interest" description="Disordered" evidence="10">
    <location>
        <begin position="275"/>
        <end position="304"/>
    </location>
</feature>
<dbReference type="SUPFAM" id="SSF52743">
    <property type="entry name" value="Subtilisin-like"/>
    <property type="match status" value="1"/>
</dbReference>
<dbReference type="EMBL" id="FZOF01000029">
    <property type="protein sequence ID" value="SNT47655.1"/>
    <property type="molecule type" value="Genomic_DNA"/>
</dbReference>
<dbReference type="InterPro" id="IPR017296">
    <property type="entry name" value="Peptidase_S8A_SAM-P45"/>
</dbReference>
<evidence type="ECO:0000256" key="7">
    <source>
        <dbReference type="PIRSR" id="PIRSR615500-1"/>
    </source>
</evidence>
<dbReference type="PROSITE" id="PS00137">
    <property type="entry name" value="SUBTILASE_HIS"/>
    <property type="match status" value="1"/>
</dbReference>
<dbReference type="PANTHER" id="PTHR43399">
    <property type="entry name" value="SUBTILISIN-RELATED"/>
    <property type="match status" value="1"/>
</dbReference>
<dbReference type="PROSITE" id="PS00138">
    <property type="entry name" value="SUBTILASE_SER"/>
    <property type="match status" value="1"/>
</dbReference>
<feature type="domain" description="PA" evidence="13">
    <location>
        <begin position="825"/>
        <end position="910"/>
    </location>
</feature>
<reference evidence="14 15" key="1">
    <citation type="submission" date="2017-06" db="EMBL/GenBank/DDBJ databases">
        <authorList>
            <person name="Kim H.J."/>
            <person name="Triplett B.A."/>
        </authorList>
    </citation>
    <scope>NUCLEOTIDE SEQUENCE [LARGE SCALE GENOMIC DNA]</scope>
    <source>
        <strain evidence="14 15">CGMCC 4.1858</strain>
    </source>
</reference>
<protein>
    <submittedName>
        <fullName evidence="14">Serine protease, subtilisin family</fullName>
    </submittedName>
</protein>